<dbReference type="InterPro" id="IPR001950">
    <property type="entry name" value="SUI1"/>
</dbReference>
<evidence type="ECO:0000259" key="6">
    <source>
        <dbReference type="PROSITE" id="PS50296"/>
    </source>
</evidence>
<dbReference type="GO" id="GO:0003743">
    <property type="term" value="F:translation initiation factor activity"/>
    <property type="evidence" value="ECO:0007669"/>
    <property type="project" value="UniProtKB-KW"/>
</dbReference>
<dbReference type="GO" id="GO:0006417">
    <property type="term" value="P:regulation of translation"/>
    <property type="evidence" value="ECO:0007669"/>
    <property type="project" value="UniProtKB-UniRule"/>
</dbReference>
<dbReference type="PANTHER" id="PTHR12789:SF0">
    <property type="entry name" value="DENSITY-REGULATED PROTEIN"/>
    <property type="match status" value="1"/>
</dbReference>
<dbReference type="eggNOG" id="arCOG04223">
    <property type="taxonomic scope" value="Archaea"/>
</dbReference>
<dbReference type="InterPro" id="IPR050318">
    <property type="entry name" value="DENR/SUI1_TIF"/>
</dbReference>
<dbReference type="RefSeq" id="WP_007738769.1">
    <property type="nucleotide sequence ID" value="NZ_AOMF01000133.1"/>
</dbReference>
<feature type="domain" description="SUI1" evidence="6">
    <location>
        <begin position="29"/>
        <end position="95"/>
    </location>
</feature>
<protein>
    <recommendedName>
        <fullName evidence="4">Protein translation factor SUI1 homolog</fullName>
    </recommendedName>
</protein>
<comment type="caution">
    <text evidence="7">The sequence shown here is derived from an EMBL/GenBank/DDBJ whole genome shotgun (WGS) entry which is preliminary data.</text>
</comment>
<accession>M0NA34</accession>
<evidence type="ECO:0000256" key="3">
    <source>
        <dbReference type="ARBA" id="ARBA00022917"/>
    </source>
</evidence>
<dbReference type="EMBL" id="AOMF01000133">
    <property type="protein sequence ID" value="EMA54741.1"/>
    <property type="molecule type" value="Genomic_DNA"/>
</dbReference>
<dbReference type="NCBIfam" id="NF002096">
    <property type="entry name" value="PRK00939.1"/>
    <property type="match status" value="1"/>
</dbReference>
<evidence type="ECO:0000313" key="7">
    <source>
        <dbReference type="EMBL" id="EMA54741.1"/>
    </source>
</evidence>
<evidence type="ECO:0000313" key="8">
    <source>
        <dbReference type="Proteomes" id="UP000011680"/>
    </source>
</evidence>
<keyword evidence="3 4" id="KW-0648">Protein biosynthesis</keyword>
<reference evidence="7 8" key="1">
    <citation type="journal article" date="2014" name="PLoS Genet.">
        <title>Phylogenetically driven sequencing of extremely halophilic archaea reveals strategies for static and dynamic osmo-response.</title>
        <authorList>
            <person name="Becker E.A."/>
            <person name="Seitzer P.M."/>
            <person name="Tritt A."/>
            <person name="Larsen D."/>
            <person name="Krusor M."/>
            <person name="Yao A.I."/>
            <person name="Wu D."/>
            <person name="Madern D."/>
            <person name="Eisen J.A."/>
            <person name="Darling A.E."/>
            <person name="Facciotti M.T."/>
        </authorList>
    </citation>
    <scope>NUCLEOTIDE SEQUENCE [LARGE SCALE GENOMIC DNA]</scope>
    <source>
        <strain evidence="7 8">JCM 13552</strain>
    </source>
</reference>
<comment type="similarity">
    <text evidence="1 4">Belongs to the SUI1 family.</text>
</comment>
<dbReference type="SUPFAM" id="SSF55159">
    <property type="entry name" value="eIF1-like"/>
    <property type="match status" value="1"/>
</dbReference>
<evidence type="ECO:0000256" key="2">
    <source>
        <dbReference type="ARBA" id="ARBA00022845"/>
    </source>
</evidence>
<keyword evidence="7" id="KW-0396">Initiation factor</keyword>
<organism evidence="7 8">
    <name type="scientific">Halococcus thailandensis JCM 13552</name>
    <dbReference type="NCBI Taxonomy" id="1227457"/>
    <lineage>
        <taxon>Archaea</taxon>
        <taxon>Methanobacteriati</taxon>
        <taxon>Methanobacteriota</taxon>
        <taxon>Stenosarchaea group</taxon>
        <taxon>Halobacteria</taxon>
        <taxon>Halobacteriales</taxon>
        <taxon>Halococcaceae</taxon>
        <taxon>Halococcus</taxon>
    </lineage>
</organism>
<dbReference type="CDD" id="cd11567">
    <property type="entry name" value="YciH_like"/>
    <property type="match status" value="1"/>
</dbReference>
<dbReference type="InterPro" id="IPR005872">
    <property type="entry name" value="SUI1_arc_bac"/>
</dbReference>
<dbReference type="PATRIC" id="fig|1227457.3.peg.1086"/>
<evidence type="ECO:0000256" key="4">
    <source>
        <dbReference type="HAMAP-Rule" id="MF_00604"/>
    </source>
</evidence>
<keyword evidence="8" id="KW-1185">Reference proteome</keyword>
<name>M0NA34_9EURY</name>
<dbReference type="Gene3D" id="3.30.780.10">
    <property type="entry name" value="SUI1-like domain"/>
    <property type="match status" value="1"/>
</dbReference>
<gene>
    <name evidence="7" type="ORF">C451_06160</name>
</gene>
<proteinExistence type="inferred from homology"/>
<dbReference type="AlphaFoldDB" id="M0NA34"/>
<sequence length="103" mass="11396">MSGNDFSSITGLPEELDIEDDLERSQQQVSIRVDERRYGKAMTIVDGLDLADDDVSELASELKSQLATGGTVDEGRIELQGDHSDRLPELLEERGFTVEANTR</sequence>
<dbReference type="PROSITE" id="PS50296">
    <property type="entry name" value="SUI1"/>
    <property type="match status" value="1"/>
</dbReference>
<dbReference type="PANTHER" id="PTHR12789">
    <property type="entry name" value="DENSITY-REGULATED PROTEIN HOMOLOG"/>
    <property type="match status" value="1"/>
</dbReference>
<evidence type="ECO:0000256" key="5">
    <source>
        <dbReference type="SAM" id="MobiDB-lite"/>
    </source>
</evidence>
<dbReference type="Proteomes" id="UP000011680">
    <property type="component" value="Unassembled WGS sequence"/>
</dbReference>
<dbReference type="Pfam" id="PF01253">
    <property type="entry name" value="SUI1"/>
    <property type="match status" value="1"/>
</dbReference>
<feature type="region of interest" description="Disordered" evidence="5">
    <location>
        <begin position="1"/>
        <end position="25"/>
    </location>
</feature>
<dbReference type="STRING" id="1227457.C451_06160"/>
<dbReference type="HAMAP" id="MF_00604">
    <property type="entry name" value="SUI1"/>
    <property type="match status" value="1"/>
</dbReference>
<dbReference type="GO" id="GO:0003729">
    <property type="term" value="F:mRNA binding"/>
    <property type="evidence" value="ECO:0007669"/>
    <property type="project" value="TreeGrafter"/>
</dbReference>
<dbReference type="InterPro" id="IPR036877">
    <property type="entry name" value="SUI1_dom_sf"/>
</dbReference>
<keyword evidence="2 4" id="KW-0810">Translation regulation</keyword>
<dbReference type="GO" id="GO:0001731">
    <property type="term" value="P:formation of translation preinitiation complex"/>
    <property type="evidence" value="ECO:0007669"/>
    <property type="project" value="TreeGrafter"/>
</dbReference>
<dbReference type="GO" id="GO:0002188">
    <property type="term" value="P:translation reinitiation"/>
    <property type="evidence" value="ECO:0007669"/>
    <property type="project" value="TreeGrafter"/>
</dbReference>
<dbReference type="InterPro" id="IPR022851">
    <property type="entry name" value="SUI1_arc"/>
</dbReference>
<feature type="compositionally biased region" description="Polar residues" evidence="5">
    <location>
        <begin position="1"/>
        <end position="10"/>
    </location>
</feature>
<evidence type="ECO:0000256" key="1">
    <source>
        <dbReference type="ARBA" id="ARBA00005422"/>
    </source>
</evidence>